<gene>
    <name evidence="3" type="ORF">NDU88_005269</name>
</gene>
<evidence type="ECO:0000313" key="4">
    <source>
        <dbReference type="Proteomes" id="UP001066276"/>
    </source>
</evidence>
<dbReference type="EMBL" id="JANPWB010000009">
    <property type="protein sequence ID" value="KAJ1152494.1"/>
    <property type="molecule type" value="Genomic_DNA"/>
</dbReference>
<proteinExistence type="predicted"/>
<dbReference type="Pfam" id="PF23221">
    <property type="entry name" value="HEAT_MROH2B_1st"/>
    <property type="match status" value="1"/>
</dbReference>
<protein>
    <recommendedName>
        <fullName evidence="2">MROH2B-like N-terminal HEAT-repeats domain-containing protein</fullName>
    </recommendedName>
</protein>
<name>A0AAV7RMT8_PLEWA</name>
<feature type="compositionally biased region" description="Polar residues" evidence="1">
    <location>
        <begin position="358"/>
        <end position="375"/>
    </location>
</feature>
<feature type="region of interest" description="Disordered" evidence="1">
    <location>
        <begin position="347"/>
        <end position="384"/>
    </location>
</feature>
<accession>A0AAV7RMT8</accession>
<evidence type="ECO:0000313" key="3">
    <source>
        <dbReference type="EMBL" id="KAJ1152494.1"/>
    </source>
</evidence>
<organism evidence="3 4">
    <name type="scientific">Pleurodeles waltl</name>
    <name type="common">Iberian ribbed newt</name>
    <dbReference type="NCBI Taxonomy" id="8319"/>
    <lineage>
        <taxon>Eukaryota</taxon>
        <taxon>Metazoa</taxon>
        <taxon>Chordata</taxon>
        <taxon>Craniata</taxon>
        <taxon>Vertebrata</taxon>
        <taxon>Euteleostomi</taxon>
        <taxon>Amphibia</taxon>
        <taxon>Batrachia</taxon>
        <taxon>Caudata</taxon>
        <taxon>Salamandroidea</taxon>
        <taxon>Salamandridae</taxon>
        <taxon>Pleurodelinae</taxon>
        <taxon>Pleurodeles</taxon>
    </lineage>
</organism>
<dbReference type="AlphaFoldDB" id="A0AAV7RMT8"/>
<evidence type="ECO:0000256" key="1">
    <source>
        <dbReference type="SAM" id="MobiDB-lite"/>
    </source>
</evidence>
<sequence length="409" mass="45866">MGWGLAIFCCWRRSYKLWDGIPKLKYLKEMDRPTILRVLDFCAVCDPDKTAAACCGYLDPPEKDQKVAIVEALLLLLWHETVSHETYDSVLKTTTKLLQHPVSSFPDLQIVGCRVLVQVGFKLPDLVLWTIIEFFKLRTIPQMVSAWCLNQLIRQKEAAIKHSEGFILENVLPVMEKARSFSQRLHFSGAFEALASAFVQSTEAEHAPQYLQDYLICKAYLEAPCKNTEEMCRIRERVLLALSPITPLLPSDQLAVEIPILIREVLFLQGSLPKENSFSLIKPLEQFIQAGVSKACKETFSPEILTALHNVISAPGPLSKISQAAQGKAKELLLLLETHQTTLLNAGDQASGIEYPPFTTSEDTLGQRTSPNSETTDSEMEPSRPDMLEAIESLIPYDHGRQRVTVLIS</sequence>
<dbReference type="InterPro" id="IPR056282">
    <property type="entry name" value="MROH2B-like_N_HEAT"/>
</dbReference>
<evidence type="ECO:0000259" key="2">
    <source>
        <dbReference type="Pfam" id="PF23221"/>
    </source>
</evidence>
<keyword evidence="4" id="KW-1185">Reference proteome</keyword>
<dbReference type="Proteomes" id="UP001066276">
    <property type="component" value="Chromosome 5"/>
</dbReference>
<comment type="caution">
    <text evidence="3">The sequence shown here is derived from an EMBL/GenBank/DDBJ whole genome shotgun (WGS) entry which is preliminary data.</text>
</comment>
<feature type="domain" description="MROH2B-like N-terminal HEAT-repeats" evidence="2">
    <location>
        <begin position="47"/>
        <end position="204"/>
    </location>
</feature>
<reference evidence="3" key="1">
    <citation type="journal article" date="2022" name="bioRxiv">
        <title>Sequencing and chromosome-scale assembly of the giantPleurodeles waltlgenome.</title>
        <authorList>
            <person name="Brown T."/>
            <person name="Elewa A."/>
            <person name="Iarovenko S."/>
            <person name="Subramanian E."/>
            <person name="Araus A.J."/>
            <person name="Petzold A."/>
            <person name="Susuki M."/>
            <person name="Suzuki K.-i.T."/>
            <person name="Hayashi T."/>
            <person name="Toyoda A."/>
            <person name="Oliveira C."/>
            <person name="Osipova E."/>
            <person name="Leigh N.D."/>
            <person name="Simon A."/>
            <person name="Yun M.H."/>
        </authorList>
    </citation>
    <scope>NUCLEOTIDE SEQUENCE</scope>
    <source>
        <strain evidence="3">20211129_DDA</strain>
        <tissue evidence="3">Liver</tissue>
    </source>
</reference>